<reference evidence="1 2" key="1">
    <citation type="submission" date="2020-07" db="EMBL/GenBank/DDBJ databases">
        <authorList>
            <person name="Sun Q."/>
        </authorList>
    </citation>
    <scope>NUCLEOTIDE SEQUENCE [LARGE SCALE GENOMIC DNA]</scope>
    <source>
        <strain evidence="1 2">WYCCWR 11317</strain>
    </source>
</reference>
<dbReference type="EMBL" id="JACGBJ010000013">
    <property type="protein sequence ID" value="MBA5804444.1"/>
    <property type="molecule type" value="Genomic_DNA"/>
</dbReference>
<organism evidence="1 2">
    <name type="scientific">Rhizobium changzhiense</name>
    <dbReference type="NCBI Taxonomy" id="2692317"/>
    <lineage>
        <taxon>Bacteria</taxon>
        <taxon>Pseudomonadati</taxon>
        <taxon>Pseudomonadota</taxon>
        <taxon>Alphaproteobacteria</taxon>
        <taxon>Hyphomicrobiales</taxon>
        <taxon>Rhizobiaceae</taxon>
        <taxon>Rhizobium/Agrobacterium group</taxon>
        <taxon>Rhizobium</taxon>
    </lineage>
</organism>
<accession>A0ABR6ACR5</accession>
<keyword evidence="2" id="KW-1185">Reference proteome</keyword>
<comment type="caution">
    <text evidence="1">The sequence shown here is derived from an EMBL/GenBank/DDBJ whole genome shotgun (WGS) entry which is preliminary data.</text>
</comment>
<proteinExistence type="predicted"/>
<dbReference type="RefSeq" id="WP_182210276.1">
    <property type="nucleotide sequence ID" value="NZ_JACGBJ010000013.1"/>
</dbReference>
<evidence type="ECO:0000313" key="2">
    <source>
        <dbReference type="Proteomes" id="UP000539787"/>
    </source>
</evidence>
<dbReference type="Proteomes" id="UP000539787">
    <property type="component" value="Unassembled WGS sequence"/>
</dbReference>
<protein>
    <submittedName>
        <fullName evidence="1">Uncharacterized protein</fullName>
    </submittedName>
</protein>
<evidence type="ECO:0000313" key="1">
    <source>
        <dbReference type="EMBL" id="MBA5804444.1"/>
    </source>
</evidence>
<sequence length="153" mass="16874">MAEGQIISRALGALLDIMTSSEVKEAQCIEAARAIIEYEAPSEVFDLTYDYLMGVAQGEEQDTGLKLEALKLIRKVEAKRVVPGTAKAVDTVAAQALGRKVAMAKRRLGLVRDGRWPPAEQGWGEDLEEVRGMGVEEEGIAERLEEARTRYRI</sequence>
<name>A0ABR6ACR5_9HYPH</name>
<gene>
    <name evidence="1" type="ORF">HX902_22700</name>
</gene>